<gene>
    <name evidence="1" type="ORF">FHR83_005299</name>
</gene>
<evidence type="ECO:0000313" key="2">
    <source>
        <dbReference type="Proteomes" id="UP000590749"/>
    </source>
</evidence>
<reference evidence="1 2" key="1">
    <citation type="submission" date="2020-08" db="EMBL/GenBank/DDBJ databases">
        <title>Genomic Encyclopedia of Type Strains, Phase III (KMG-III): the genomes of soil and plant-associated and newly described type strains.</title>
        <authorList>
            <person name="Whitman W."/>
        </authorList>
    </citation>
    <scope>NUCLEOTIDE SEQUENCE [LARGE SCALE GENOMIC DNA]</scope>
    <source>
        <strain evidence="1 2">CECT 3287</strain>
    </source>
</reference>
<protein>
    <submittedName>
        <fullName evidence="1">Uncharacterized protein</fullName>
    </submittedName>
</protein>
<dbReference type="AlphaFoldDB" id="A0A7W5AJV7"/>
<keyword evidence="2" id="KW-1185">Reference proteome</keyword>
<comment type="caution">
    <text evidence="1">The sequence shown here is derived from an EMBL/GenBank/DDBJ whole genome shotgun (WGS) entry which is preliminary data.</text>
</comment>
<organism evidence="1 2">
    <name type="scientific">Actinoplanes campanulatus</name>
    <dbReference type="NCBI Taxonomy" id="113559"/>
    <lineage>
        <taxon>Bacteria</taxon>
        <taxon>Bacillati</taxon>
        <taxon>Actinomycetota</taxon>
        <taxon>Actinomycetes</taxon>
        <taxon>Micromonosporales</taxon>
        <taxon>Micromonosporaceae</taxon>
        <taxon>Actinoplanes</taxon>
    </lineage>
</organism>
<dbReference type="EMBL" id="JACHXF010000011">
    <property type="protein sequence ID" value="MBB3097621.1"/>
    <property type="molecule type" value="Genomic_DNA"/>
</dbReference>
<dbReference type="Proteomes" id="UP000590749">
    <property type="component" value="Unassembled WGS sequence"/>
</dbReference>
<sequence>MRDLRQTDAAAAVDAFARLITTFAEVDDDRGDRSDSDEGAACAP</sequence>
<evidence type="ECO:0000313" key="1">
    <source>
        <dbReference type="EMBL" id="MBB3097621.1"/>
    </source>
</evidence>
<name>A0A7W5AJV7_9ACTN</name>
<accession>A0A7W5AJV7</accession>
<proteinExistence type="predicted"/>
<dbReference type="RefSeq" id="WP_260179338.1">
    <property type="nucleotide sequence ID" value="NZ_BMPW01000011.1"/>
</dbReference>